<dbReference type="Gene3D" id="1.10.3060.10">
    <property type="entry name" value="Helical scaffold and wing domains of SecA"/>
    <property type="match status" value="1"/>
</dbReference>
<gene>
    <name evidence="4" type="ORF">RSSM_05005</name>
</gene>
<dbReference type="Pfam" id="PF02810">
    <property type="entry name" value="SEC-C"/>
    <property type="match status" value="1"/>
</dbReference>
<dbReference type="AlphaFoldDB" id="M5TWX5"/>
<evidence type="ECO:0000259" key="3">
    <source>
        <dbReference type="Pfam" id="PF07516"/>
    </source>
</evidence>
<dbReference type="Gene3D" id="3.10.450.50">
    <property type="match status" value="1"/>
</dbReference>
<dbReference type="GO" id="GO:0017038">
    <property type="term" value="P:protein import"/>
    <property type="evidence" value="ECO:0007669"/>
    <property type="project" value="InterPro"/>
</dbReference>
<evidence type="ECO:0000256" key="1">
    <source>
        <dbReference type="ARBA" id="ARBA00022490"/>
    </source>
</evidence>
<keyword evidence="1" id="KW-0963">Cytoplasm</keyword>
<dbReference type="InterPro" id="IPR004027">
    <property type="entry name" value="SEC_C_motif"/>
</dbReference>
<dbReference type="EMBL" id="ANOH01000345">
    <property type="protein sequence ID" value="EMI53549.1"/>
    <property type="molecule type" value="Genomic_DNA"/>
</dbReference>
<dbReference type="SUPFAM" id="SSF81886">
    <property type="entry name" value="Helical scaffold and wing domains of SecA"/>
    <property type="match status" value="1"/>
</dbReference>
<feature type="compositionally biased region" description="Basic and acidic residues" evidence="2">
    <location>
        <begin position="94"/>
        <end position="113"/>
    </location>
</feature>
<reference evidence="4 5" key="1">
    <citation type="journal article" date="2013" name="Mar. Genomics">
        <title>Expression of sulfatases in Rhodopirellula baltica and the diversity of sulfatases in the genus Rhodopirellula.</title>
        <authorList>
            <person name="Wegner C.E."/>
            <person name="Richter-Heitmann T."/>
            <person name="Klindworth A."/>
            <person name="Klockow C."/>
            <person name="Richter M."/>
            <person name="Achstetter T."/>
            <person name="Glockner F.O."/>
            <person name="Harder J."/>
        </authorList>
    </citation>
    <scope>NUCLEOTIDE SEQUENCE [LARGE SCALE GENOMIC DNA]</scope>
    <source>
        <strain evidence="4 5">SM41</strain>
    </source>
</reference>
<dbReference type="PATRIC" id="fig|1263870.3.peg.5292"/>
<dbReference type="Pfam" id="PF07516">
    <property type="entry name" value="SecA_SW"/>
    <property type="match status" value="1"/>
</dbReference>
<feature type="region of interest" description="Disordered" evidence="2">
    <location>
        <begin position="68"/>
        <end position="136"/>
    </location>
</feature>
<dbReference type="InterPro" id="IPR011116">
    <property type="entry name" value="SecA_Wing/Scaffold"/>
</dbReference>
<name>M5TWX5_9BACT</name>
<evidence type="ECO:0000313" key="4">
    <source>
        <dbReference type="EMBL" id="EMI53549.1"/>
    </source>
</evidence>
<dbReference type="InterPro" id="IPR036266">
    <property type="entry name" value="SecA_Wing/Scaffold_sf"/>
</dbReference>
<sequence length="136" mass="15171">MDHLRSSVGLKGYAQMDPKVEYKREGMRLFETMWGAIGERVSDLIFRMESFNEEFIRSTWVDARARHDDAHEAGASARIGSDTAAQRAASGSEGRGDGEEVKPEPIRKDEPRIGRNAPCPCGSGKKYKSCCMRKMA</sequence>
<dbReference type="GO" id="GO:0016020">
    <property type="term" value="C:membrane"/>
    <property type="evidence" value="ECO:0007669"/>
    <property type="project" value="InterPro"/>
</dbReference>
<dbReference type="Proteomes" id="UP000011885">
    <property type="component" value="Unassembled WGS sequence"/>
</dbReference>
<keyword evidence="5" id="KW-1185">Reference proteome</keyword>
<accession>M5TWX5</accession>
<organism evidence="4 5">
    <name type="scientific">Rhodopirellula sallentina SM41</name>
    <dbReference type="NCBI Taxonomy" id="1263870"/>
    <lineage>
        <taxon>Bacteria</taxon>
        <taxon>Pseudomonadati</taxon>
        <taxon>Planctomycetota</taxon>
        <taxon>Planctomycetia</taxon>
        <taxon>Pirellulales</taxon>
        <taxon>Pirellulaceae</taxon>
        <taxon>Rhodopirellula</taxon>
    </lineage>
</organism>
<feature type="domain" description="SecA Wing/Scaffold" evidence="3">
    <location>
        <begin position="1"/>
        <end position="49"/>
    </location>
</feature>
<protein>
    <submittedName>
        <fullName evidence="4">SecA Wing and Scaffold domain protein</fullName>
    </submittedName>
</protein>
<evidence type="ECO:0000256" key="2">
    <source>
        <dbReference type="SAM" id="MobiDB-lite"/>
    </source>
</evidence>
<proteinExistence type="predicted"/>
<comment type="caution">
    <text evidence="4">The sequence shown here is derived from an EMBL/GenBank/DDBJ whole genome shotgun (WGS) entry which is preliminary data.</text>
</comment>
<evidence type="ECO:0000313" key="5">
    <source>
        <dbReference type="Proteomes" id="UP000011885"/>
    </source>
</evidence>